<reference evidence="1 2" key="1">
    <citation type="submission" date="2020-04" db="EMBL/GenBank/DDBJ databases">
        <title>Genome sequencing of novel species.</title>
        <authorList>
            <person name="Heo J."/>
            <person name="Kim S.-J."/>
            <person name="Kim J.-S."/>
            <person name="Hong S.-B."/>
            <person name="Kwon S.-W."/>
        </authorList>
    </citation>
    <scope>NUCLEOTIDE SEQUENCE [LARGE SCALE GENOMIC DNA]</scope>
    <source>
        <strain evidence="1 2">F39-2</strain>
    </source>
</reference>
<protein>
    <submittedName>
        <fullName evidence="1">OsmC family protein</fullName>
    </submittedName>
</protein>
<name>A0A7L5E671_9SPHI</name>
<gene>
    <name evidence="1" type="ORF">HH214_15995</name>
</gene>
<accession>A0A7L5E671</accession>
<dbReference type="EMBL" id="CP051682">
    <property type="protein sequence ID" value="QJD97264.1"/>
    <property type="molecule type" value="Genomic_DNA"/>
</dbReference>
<dbReference type="GO" id="GO:0004601">
    <property type="term" value="F:peroxidase activity"/>
    <property type="evidence" value="ECO:0007669"/>
    <property type="project" value="InterPro"/>
</dbReference>
<dbReference type="SUPFAM" id="SSF82784">
    <property type="entry name" value="OsmC-like"/>
    <property type="match status" value="1"/>
</dbReference>
<dbReference type="Gene3D" id="3.30.300.20">
    <property type="match status" value="1"/>
</dbReference>
<dbReference type="RefSeq" id="WP_169609291.1">
    <property type="nucleotide sequence ID" value="NZ_CP051682.1"/>
</dbReference>
<evidence type="ECO:0000313" key="2">
    <source>
        <dbReference type="Proteomes" id="UP000503278"/>
    </source>
</evidence>
<dbReference type="InterPro" id="IPR019904">
    <property type="entry name" value="Peroxiredoxin_OsmC"/>
</dbReference>
<proteinExistence type="predicted"/>
<dbReference type="InterPro" id="IPR052707">
    <property type="entry name" value="OsmC_Ohr_Peroxiredoxin"/>
</dbReference>
<evidence type="ECO:0000313" key="1">
    <source>
        <dbReference type="EMBL" id="QJD97264.1"/>
    </source>
</evidence>
<dbReference type="InterPro" id="IPR003718">
    <property type="entry name" value="OsmC/Ohr_fam"/>
</dbReference>
<sequence>MKRNATAVWNGNIKEGNGNITTQSTTLNKTQYSFNSRFAEGVGTNPEELMAAAHAGCFTMKLSLDLTTAGFTPDMLETTATITLDNGVITNSDLVLKAKVPGISEEQFQQIAAGAKAECPVSKAYNLEISLQATLQA</sequence>
<dbReference type="NCBIfam" id="TIGR03562">
    <property type="entry name" value="osmo_induc_OsmC"/>
    <property type="match status" value="1"/>
</dbReference>
<dbReference type="AlphaFoldDB" id="A0A7L5E671"/>
<dbReference type="InterPro" id="IPR036102">
    <property type="entry name" value="OsmC/Ohrsf"/>
</dbReference>
<dbReference type="Pfam" id="PF02566">
    <property type="entry name" value="OsmC"/>
    <property type="match status" value="1"/>
</dbReference>
<dbReference type="Proteomes" id="UP000503278">
    <property type="component" value="Chromosome"/>
</dbReference>
<dbReference type="InterPro" id="IPR015946">
    <property type="entry name" value="KH_dom-like_a/b"/>
</dbReference>
<organism evidence="1 2">
    <name type="scientific">Mucilaginibacter robiniae</name>
    <dbReference type="NCBI Taxonomy" id="2728022"/>
    <lineage>
        <taxon>Bacteria</taxon>
        <taxon>Pseudomonadati</taxon>
        <taxon>Bacteroidota</taxon>
        <taxon>Sphingobacteriia</taxon>
        <taxon>Sphingobacteriales</taxon>
        <taxon>Sphingobacteriaceae</taxon>
        <taxon>Mucilaginibacter</taxon>
    </lineage>
</organism>
<dbReference type="GO" id="GO:0006979">
    <property type="term" value="P:response to oxidative stress"/>
    <property type="evidence" value="ECO:0007669"/>
    <property type="project" value="InterPro"/>
</dbReference>
<dbReference type="KEGG" id="mrob:HH214_15995"/>
<keyword evidence="2" id="KW-1185">Reference proteome</keyword>
<dbReference type="PANTHER" id="PTHR42830:SF1">
    <property type="entry name" value="OSMOTICALLY INDUCIBLE FAMILY PROTEIN"/>
    <property type="match status" value="1"/>
</dbReference>
<dbReference type="PANTHER" id="PTHR42830">
    <property type="entry name" value="OSMOTICALLY INDUCIBLE FAMILY PROTEIN"/>
    <property type="match status" value="1"/>
</dbReference>